<name>A0ABD2XKZ2_9HYME</name>
<dbReference type="Proteomes" id="UP001627154">
    <property type="component" value="Unassembled WGS sequence"/>
</dbReference>
<dbReference type="EMBL" id="JBJJXI010000019">
    <property type="protein sequence ID" value="KAL3405886.1"/>
    <property type="molecule type" value="Genomic_DNA"/>
</dbReference>
<comment type="caution">
    <text evidence="2">The sequence shown here is derived from an EMBL/GenBank/DDBJ whole genome shotgun (WGS) entry which is preliminary data.</text>
</comment>
<organism evidence="2 3">
    <name type="scientific">Trichogramma kaykai</name>
    <dbReference type="NCBI Taxonomy" id="54128"/>
    <lineage>
        <taxon>Eukaryota</taxon>
        <taxon>Metazoa</taxon>
        <taxon>Ecdysozoa</taxon>
        <taxon>Arthropoda</taxon>
        <taxon>Hexapoda</taxon>
        <taxon>Insecta</taxon>
        <taxon>Pterygota</taxon>
        <taxon>Neoptera</taxon>
        <taxon>Endopterygota</taxon>
        <taxon>Hymenoptera</taxon>
        <taxon>Apocrita</taxon>
        <taxon>Proctotrupomorpha</taxon>
        <taxon>Chalcidoidea</taxon>
        <taxon>Trichogrammatidae</taxon>
        <taxon>Trichogramma</taxon>
    </lineage>
</organism>
<dbReference type="AlphaFoldDB" id="A0ABD2XKZ2"/>
<feature type="region of interest" description="Disordered" evidence="1">
    <location>
        <begin position="1"/>
        <end position="31"/>
    </location>
</feature>
<gene>
    <name evidence="2" type="ORF">TKK_001311</name>
</gene>
<keyword evidence="3" id="KW-1185">Reference proteome</keyword>
<evidence type="ECO:0000313" key="2">
    <source>
        <dbReference type="EMBL" id="KAL3405886.1"/>
    </source>
</evidence>
<proteinExistence type="predicted"/>
<evidence type="ECO:0000256" key="1">
    <source>
        <dbReference type="SAM" id="MobiDB-lite"/>
    </source>
</evidence>
<reference evidence="2 3" key="1">
    <citation type="journal article" date="2024" name="bioRxiv">
        <title>A reference genome for Trichogramma kaykai: A tiny desert-dwelling parasitoid wasp with competing sex-ratio distorters.</title>
        <authorList>
            <person name="Culotta J."/>
            <person name="Lindsey A.R."/>
        </authorList>
    </citation>
    <scope>NUCLEOTIDE SEQUENCE [LARGE SCALE GENOMIC DNA]</scope>
    <source>
        <strain evidence="2 3">KSX58</strain>
    </source>
</reference>
<evidence type="ECO:0000313" key="3">
    <source>
        <dbReference type="Proteomes" id="UP001627154"/>
    </source>
</evidence>
<sequence>MSSDDESNYSFDGEDNHYDSEEVNGVNQKKLSKLNQSCPRLCSSSRRILSKKKLRYTWPEAIGRGR</sequence>
<protein>
    <submittedName>
        <fullName evidence="2">Uncharacterized protein</fullName>
    </submittedName>
</protein>
<accession>A0ABD2XKZ2</accession>